<dbReference type="PROSITE" id="PS51257">
    <property type="entry name" value="PROKAR_LIPOPROTEIN"/>
    <property type="match status" value="1"/>
</dbReference>
<keyword evidence="3" id="KW-1185">Reference proteome</keyword>
<evidence type="ECO:0000313" key="2">
    <source>
        <dbReference type="EMBL" id="UPK67532.1"/>
    </source>
</evidence>
<name>A0ABY4HV96_CHIFI</name>
<dbReference type="EMBL" id="CP095855">
    <property type="protein sequence ID" value="UPK67532.1"/>
    <property type="molecule type" value="Genomic_DNA"/>
</dbReference>
<reference evidence="2 3" key="1">
    <citation type="submission" date="2022-04" db="EMBL/GenBank/DDBJ databases">
        <title>The arsenic-methylating capacity of Chitinophaga filiformis YT5 during chitin decomposition.</title>
        <authorList>
            <person name="Chen G."/>
            <person name="Liang Y."/>
        </authorList>
    </citation>
    <scope>NUCLEOTIDE SEQUENCE [LARGE SCALE GENOMIC DNA]</scope>
    <source>
        <strain evidence="2 3">YT5</strain>
    </source>
</reference>
<accession>A0ABY4HV96</accession>
<evidence type="ECO:0000313" key="3">
    <source>
        <dbReference type="Proteomes" id="UP000830198"/>
    </source>
</evidence>
<proteinExistence type="predicted"/>
<gene>
    <name evidence="2" type="ORF">MYF79_21540</name>
</gene>
<evidence type="ECO:0008006" key="4">
    <source>
        <dbReference type="Google" id="ProtNLM"/>
    </source>
</evidence>
<evidence type="ECO:0000256" key="1">
    <source>
        <dbReference type="SAM" id="MobiDB-lite"/>
    </source>
</evidence>
<protein>
    <recommendedName>
        <fullName evidence="4">Lysozyme inhibitor of I-type lysozyme</fullName>
    </recommendedName>
</protein>
<sequence>MRPIICFLLIFGIACNSPIKNKQDMAADSSGNMQEEASQSAANNPSQNAAGGTANAGSAVAPGEEDANVVKGGTEPVSSTLRFKDHKYAIVSKGDGSGRTITIAATNLKGDSLKADSTVIRDVKGTLQKTVVEDLNNDRNPEIYLFTASGGTDATGSVYGVTYINNKPVRIFSGDFDDPDKQGYRGRDSFYIQQRQIVRVYPVYKDGDLDTKPSGGQRTVRYTLQKQANGFILRTAK</sequence>
<organism evidence="2 3">
    <name type="scientific">Chitinophaga filiformis</name>
    <name type="common">Myxococcus filiformis</name>
    <name type="synonym">Flexibacter filiformis</name>
    <dbReference type="NCBI Taxonomy" id="104663"/>
    <lineage>
        <taxon>Bacteria</taxon>
        <taxon>Pseudomonadati</taxon>
        <taxon>Bacteroidota</taxon>
        <taxon>Chitinophagia</taxon>
        <taxon>Chitinophagales</taxon>
        <taxon>Chitinophagaceae</taxon>
        <taxon>Chitinophaga</taxon>
    </lineage>
</organism>
<dbReference type="RefSeq" id="WP_247809905.1">
    <property type="nucleotide sequence ID" value="NZ_CP095855.1"/>
</dbReference>
<feature type="compositionally biased region" description="Low complexity" evidence="1">
    <location>
        <begin position="37"/>
        <end position="61"/>
    </location>
</feature>
<dbReference type="Proteomes" id="UP000830198">
    <property type="component" value="Chromosome"/>
</dbReference>
<feature type="region of interest" description="Disordered" evidence="1">
    <location>
        <begin position="23"/>
        <end position="74"/>
    </location>
</feature>